<dbReference type="EMBL" id="RKHY01000001">
    <property type="protein sequence ID" value="ROS43321.1"/>
    <property type="molecule type" value="Genomic_DNA"/>
</dbReference>
<dbReference type="InterPro" id="IPR052158">
    <property type="entry name" value="INH-QAR"/>
</dbReference>
<dbReference type="PANTHER" id="PTHR43130">
    <property type="entry name" value="ARAC-FAMILY TRANSCRIPTIONAL REGULATOR"/>
    <property type="match status" value="1"/>
</dbReference>
<feature type="domain" description="DJ-1/PfpI" evidence="1">
    <location>
        <begin position="2"/>
        <end position="167"/>
    </location>
</feature>
<reference evidence="2 3" key="1">
    <citation type="submission" date="2018-11" db="EMBL/GenBank/DDBJ databases">
        <title>Sequencing the genomes of 1000 actinobacteria strains.</title>
        <authorList>
            <person name="Klenk H.-P."/>
        </authorList>
    </citation>
    <scope>NUCLEOTIDE SEQUENCE [LARGE SCALE GENOMIC DNA]</scope>
    <source>
        <strain evidence="2 3">DSM 44348</strain>
    </source>
</reference>
<dbReference type="GeneID" id="301847015"/>
<accession>A0A3N2H357</accession>
<dbReference type="InterPro" id="IPR002818">
    <property type="entry name" value="DJ-1/PfpI"/>
</dbReference>
<comment type="caution">
    <text evidence="2">The sequence shown here is derived from an EMBL/GenBank/DDBJ whole genome shotgun (WGS) entry which is preliminary data.</text>
</comment>
<organism evidence="2 3">
    <name type="scientific">Amycolatopsis thermoflava</name>
    <dbReference type="NCBI Taxonomy" id="84480"/>
    <lineage>
        <taxon>Bacteria</taxon>
        <taxon>Bacillati</taxon>
        <taxon>Actinomycetota</taxon>
        <taxon>Actinomycetes</taxon>
        <taxon>Pseudonocardiales</taxon>
        <taxon>Pseudonocardiaceae</taxon>
        <taxon>Amycolatopsis</taxon>
        <taxon>Amycolatopsis methanolica group</taxon>
    </lineage>
</organism>
<dbReference type="SUPFAM" id="SSF52317">
    <property type="entry name" value="Class I glutamine amidotransferase-like"/>
    <property type="match status" value="1"/>
</dbReference>
<gene>
    <name evidence="2" type="ORF">EDD35_5728</name>
</gene>
<dbReference type="RefSeq" id="WP_123685614.1">
    <property type="nucleotide sequence ID" value="NZ_RKHY01000001.1"/>
</dbReference>
<dbReference type="Proteomes" id="UP000274843">
    <property type="component" value="Unassembled WGS sequence"/>
</dbReference>
<dbReference type="AlphaFoldDB" id="A0A3N2H357"/>
<keyword evidence="3" id="KW-1185">Reference proteome</keyword>
<dbReference type="InterPro" id="IPR029062">
    <property type="entry name" value="Class_I_gatase-like"/>
</dbReference>
<protein>
    <submittedName>
        <fullName evidence="2">DJ-1/PfpI family protein</fullName>
    </submittedName>
</protein>
<sequence length="230" mass="24407">MKTIAFLLYPGLTPLDLIGPLQVLSSLRQADPSFEAAVVAETLEPVPTDAVVSLGADRTFEEVPAPYALVVPGGQAGTLRALTNERLLEYVRSASAQATVTASVCTGALILGAAGLLKGREATTHWSFLEALREFGATPVKRRWVDEGEVLTAAGVSAGIDMALHLAARFSSQDVAKILQFGVEYDPEPPFGPLDWAAAPRELFTGLAATWVQEALAEAPELQKRLAARV</sequence>
<evidence type="ECO:0000313" key="2">
    <source>
        <dbReference type="EMBL" id="ROS43321.1"/>
    </source>
</evidence>
<dbReference type="CDD" id="cd03139">
    <property type="entry name" value="GATase1_PfpI_2"/>
    <property type="match status" value="1"/>
</dbReference>
<dbReference type="PANTHER" id="PTHR43130:SF2">
    <property type="entry name" value="DJ-1_PFPI DOMAIN-CONTAINING PROTEIN"/>
    <property type="match status" value="1"/>
</dbReference>
<evidence type="ECO:0000313" key="3">
    <source>
        <dbReference type="Proteomes" id="UP000274843"/>
    </source>
</evidence>
<dbReference type="Gene3D" id="3.40.50.880">
    <property type="match status" value="1"/>
</dbReference>
<name>A0A3N2H357_9PSEU</name>
<dbReference type="GO" id="GO:0006355">
    <property type="term" value="P:regulation of DNA-templated transcription"/>
    <property type="evidence" value="ECO:0007669"/>
    <property type="project" value="TreeGrafter"/>
</dbReference>
<evidence type="ECO:0000259" key="1">
    <source>
        <dbReference type="Pfam" id="PF01965"/>
    </source>
</evidence>
<proteinExistence type="predicted"/>
<dbReference type="Pfam" id="PF01965">
    <property type="entry name" value="DJ-1_PfpI"/>
    <property type="match status" value="1"/>
</dbReference>